<evidence type="ECO:0000256" key="1">
    <source>
        <dbReference type="ARBA" id="ARBA00006525"/>
    </source>
</evidence>
<organism evidence="4 5">
    <name type="scientific">Acidocella aquatica</name>
    <dbReference type="NCBI Taxonomy" id="1922313"/>
    <lineage>
        <taxon>Bacteria</taxon>
        <taxon>Pseudomonadati</taxon>
        <taxon>Pseudomonadota</taxon>
        <taxon>Alphaproteobacteria</taxon>
        <taxon>Acetobacterales</taxon>
        <taxon>Acidocellaceae</taxon>
        <taxon>Acidocella</taxon>
    </lineage>
</organism>
<evidence type="ECO:0000259" key="3">
    <source>
        <dbReference type="Pfam" id="PF17782"/>
    </source>
</evidence>
<sequence length="378" mass="39399">MPPQIDRLRLVRTESVGPITYRRLLSRFETPAEALAALPELARAGGRATAPRIPTPAEAEREFAALARMGGKFIFLNTPEYPEYLAQLPDAPPVIAVLGDLSLLHTRAIGIVGARNASANGMRLAESLGAELAASLTVVSGLARGIDAAAHTGALRTGKTIAVIAGGLDLPYPPENEKLQRLIAQHGAVVAEAPLGTAPIARHFPKRNRIIAGLVLGLVVIEAAARSGSLLTARMALEAGRELFGVPGSPLDPRSQGANDLIRQGAHLTESAADVLANLPGHPASQGLGRDPMFQHGAPSGFAEPAFAWVDPAESARELARARLEIPALIGADPAGVDEIARRCQLSGAAVTAVLLELELAGRVETLAGNRVARPADL</sequence>
<dbReference type="Gene3D" id="1.10.10.10">
    <property type="entry name" value="Winged helix-like DNA-binding domain superfamily/Winged helix DNA-binding domain"/>
    <property type="match status" value="1"/>
</dbReference>
<dbReference type="Proteomes" id="UP001156641">
    <property type="component" value="Unassembled WGS sequence"/>
</dbReference>
<accession>A0ABQ6A1D1</accession>
<dbReference type="Gene3D" id="3.40.50.450">
    <property type="match status" value="1"/>
</dbReference>
<dbReference type="InterPro" id="IPR041614">
    <property type="entry name" value="DprA_WH"/>
</dbReference>
<evidence type="ECO:0000259" key="2">
    <source>
        <dbReference type="Pfam" id="PF02481"/>
    </source>
</evidence>
<name>A0ABQ6A1D1_9PROT</name>
<proteinExistence type="inferred from homology"/>
<dbReference type="SUPFAM" id="SSF102405">
    <property type="entry name" value="MCP/YpsA-like"/>
    <property type="match status" value="1"/>
</dbReference>
<dbReference type="Pfam" id="PF02481">
    <property type="entry name" value="DNA_processg_A"/>
    <property type="match status" value="1"/>
</dbReference>
<dbReference type="InterPro" id="IPR057666">
    <property type="entry name" value="DrpA_SLOG"/>
</dbReference>
<protein>
    <submittedName>
        <fullName evidence="4">DNA processing protein DprA</fullName>
    </submittedName>
</protein>
<keyword evidence="5" id="KW-1185">Reference proteome</keyword>
<comment type="caution">
    <text evidence="4">The sequence shown here is derived from an EMBL/GenBank/DDBJ whole genome shotgun (WGS) entry which is preliminary data.</text>
</comment>
<evidence type="ECO:0000313" key="5">
    <source>
        <dbReference type="Proteomes" id="UP001156641"/>
    </source>
</evidence>
<dbReference type="NCBIfam" id="TIGR00732">
    <property type="entry name" value="dprA"/>
    <property type="match status" value="1"/>
</dbReference>
<dbReference type="InterPro" id="IPR003488">
    <property type="entry name" value="DprA"/>
</dbReference>
<feature type="domain" description="DprA winged helix" evidence="3">
    <location>
        <begin position="311"/>
        <end position="370"/>
    </location>
</feature>
<dbReference type="PANTHER" id="PTHR43022:SF1">
    <property type="entry name" value="PROTEIN SMF"/>
    <property type="match status" value="1"/>
</dbReference>
<reference evidence="5" key="1">
    <citation type="journal article" date="2019" name="Int. J. Syst. Evol. Microbiol.">
        <title>The Global Catalogue of Microorganisms (GCM) 10K type strain sequencing project: providing services to taxonomists for standard genome sequencing and annotation.</title>
        <authorList>
            <consortium name="The Broad Institute Genomics Platform"/>
            <consortium name="The Broad Institute Genome Sequencing Center for Infectious Disease"/>
            <person name="Wu L."/>
            <person name="Ma J."/>
        </authorList>
    </citation>
    <scope>NUCLEOTIDE SEQUENCE [LARGE SCALE GENOMIC DNA]</scope>
    <source>
        <strain evidence="5">NBRC 112502</strain>
    </source>
</reference>
<dbReference type="RefSeq" id="WP_284256925.1">
    <property type="nucleotide sequence ID" value="NZ_BSOS01000013.1"/>
</dbReference>
<comment type="similarity">
    <text evidence="1">Belongs to the DprA/Smf family.</text>
</comment>
<dbReference type="InterPro" id="IPR036388">
    <property type="entry name" value="WH-like_DNA-bd_sf"/>
</dbReference>
<dbReference type="PANTHER" id="PTHR43022">
    <property type="entry name" value="PROTEIN SMF"/>
    <property type="match status" value="1"/>
</dbReference>
<dbReference type="EMBL" id="BSOS01000013">
    <property type="protein sequence ID" value="GLR66249.1"/>
    <property type="molecule type" value="Genomic_DNA"/>
</dbReference>
<gene>
    <name evidence="4" type="ORF">GCM10010909_09290</name>
</gene>
<evidence type="ECO:0000313" key="4">
    <source>
        <dbReference type="EMBL" id="GLR66249.1"/>
    </source>
</evidence>
<dbReference type="Pfam" id="PF21102">
    <property type="entry name" value="DprA_N"/>
    <property type="match status" value="1"/>
</dbReference>
<dbReference type="Pfam" id="PF17782">
    <property type="entry name" value="WHD_DprA"/>
    <property type="match status" value="1"/>
</dbReference>
<feature type="domain" description="Smf/DprA SLOG" evidence="2">
    <location>
        <begin position="72"/>
        <end position="279"/>
    </location>
</feature>